<keyword evidence="2" id="KW-1185">Reference proteome</keyword>
<gene>
    <name evidence="1" type="ORF">D1B33_09730</name>
</gene>
<organism evidence="1 2">
    <name type="scientific">Ureibacillus yapensis</name>
    <dbReference type="NCBI Taxonomy" id="2304605"/>
    <lineage>
        <taxon>Bacteria</taxon>
        <taxon>Bacillati</taxon>
        <taxon>Bacillota</taxon>
        <taxon>Bacilli</taxon>
        <taxon>Bacillales</taxon>
        <taxon>Caryophanaceae</taxon>
        <taxon>Ureibacillus</taxon>
    </lineage>
</organism>
<dbReference type="Proteomes" id="UP000265692">
    <property type="component" value="Unassembled WGS sequence"/>
</dbReference>
<evidence type="ECO:0000313" key="2">
    <source>
        <dbReference type="Proteomes" id="UP000265692"/>
    </source>
</evidence>
<proteinExistence type="predicted"/>
<comment type="caution">
    <text evidence="1">The sequence shown here is derived from an EMBL/GenBank/DDBJ whole genome shotgun (WGS) entry which is preliminary data.</text>
</comment>
<dbReference type="EMBL" id="QWEI01000004">
    <property type="protein sequence ID" value="RHW36672.1"/>
    <property type="molecule type" value="Genomic_DNA"/>
</dbReference>
<protein>
    <submittedName>
        <fullName evidence="1">Uncharacterized protein</fullName>
    </submittedName>
</protein>
<reference evidence="1 2" key="1">
    <citation type="submission" date="2018-08" db="EMBL/GenBank/DDBJ databases">
        <title>Lysinibacillus sp. YLB-03 draft genome sequence.</title>
        <authorList>
            <person name="Yu L."/>
        </authorList>
    </citation>
    <scope>NUCLEOTIDE SEQUENCE [LARGE SCALE GENOMIC DNA]</scope>
    <source>
        <strain evidence="1 2">YLB-03</strain>
    </source>
</reference>
<name>A0A396SEM1_9BACL</name>
<sequence>MPTKITMNSGKEFIIAENAEYIISSFFNENKLPMGGTTRVLKNTFLCLDDNRDIFINPSHVSSVETVD</sequence>
<dbReference type="OrthoDB" id="2890392at2"/>
<accession>A0A396SEM1</accession>
<dbReference type="AlphaFoldDB" id="A0A396SEM1"/>
<evidence type="ECO:0000313" key="1">
    <source>
        <dbReference type="EMBL" id="RHW36672.1"/>
    </source>
</evidence>
<dbReference type="RefSeq" id="WP_118876195.1">
    <property type="nucleotide sequence ID" value="NZ_QWEI01000004.1"/>
</dbReference>